<dbReference type="Gene3D" id="3.30.559.10">
    <property type="entry name" value="Chloramphenicol acetyltransferase-like domain"/>
    <property type="match status" value="1"/>
</dbReference>
<accession>A0A418WTC2</accession>
<dbReference type="InterPro" id="IPR009721">
    <property type="entry name" value="O-acyltransferase_WSD1_C"/>
</dbReference>
<dbReference type="PANTHER" id="PTHR31650:SF1">
    <property type="entry name" value="WAX ESTER SYNTHASE_DIACYLGLYCEROL ACYLTRANSFERASE 4-RELATED"/>
    <property type="match status" value="1"/>
</dbReference>
<evidence type="ECO:0000256" key="9">
    <source>
        <dbReference type="ARBA" id="ARBA00023315"/>
    </source>
</evidence>
<keyword evidence="14" id="KW-1185">Reference proteome</keyword>
<comment type="pathway">
    <text evidence="1">Glycerolipid metabolism; triacylglycerol biosynthesis.</text>
</comment>
<dbReference type="PANTHER" id="PTHR31650">
    <property type="entry name" value="O-ACYLTRANSFERASE (WSD1-LIKE) FAMILY PROTEIN"/>
    <property type="match status" value="1"/>
</dbReference>
<evidence type="ECO:0000256" key="5">
    <source>
        <dbReference type="ARBA" id="ARBA00022516"/>
    </source>
</evidence>
<comment type="similarity">
    <text evidence="3">Belongs to the long-chain O-acyltransferase family.</text>
</comment>
<dbReference type="InterPro" id="IPR023213">
    <property type="entry name" value="CAT-like_dom_sf"/>
</dbReference>
<dbReference type="Pfam" id="PF06974">
    <property type="entry name" value="WS_DGAT_C"/>
    <property type="match status" value="1"/>
</dbReference>
<dbReference type="InterPro" id="IPR004255">
    <property type="entry name" value="O-acyltransferase_WSD1_N"/>
</dbReference>
<dbReference type="GO" id="GO:0019432">
    <property type="term" value="P:triglyceride biosynthetic process"/>
    <property type="evidence" value="ECO:0007669"/>
    <property type="project" value="UniProtKB-UniPathway"/>
</dbReference>
<dbReference type="Proteomes" id="UP000284605">
    <property type="component" value="Unassembled WGS sequence"/>
</dbReference>
<evidence type="ECO:0000256" key="10">
    <source>
        <dbReference type="ARBA" id="ARBA00048109"/>
    </source>
</evidence>
<feature type="domain" description="O-acyltransferase WSD1 C-terminal" evidence="12">
    <location>
        <begin position="317"/>
        <end position="467"/>
    </location>
</feature>
<dbReference type="RefSeq" id="WP_119775523.1">
    <property type="nucleotide sequence ID" value="NZ_QYUK01000008.1"/>
</dbReference>
<feature type="domain" description="O-acyltransferase WSD1-like N-terminal" evidence="11">
    <location>
        <begin position="4"/>
        <end position="276"/>
    </location>
</feature>
<evidence type="ECO:0000259" key="12">
    <source>
        <dbReference type="Pfam" id="PF06974"/>
    </source>
</evidence>
<evidence type="ECO:0000256" key="8">
    <source>
        <dbReference type="ARBA" id="ARBA00023098"/>
    </source>
</evidence>
<reference evidence="13 14" key="1">
    <citation type="submission" date="2018-09" db="EMBL/GenBank/DDBJ databases">
        <authorList>
            <person name="Zhu H."/>
        </authorList>
    </citation>
    <scope>NUCLEOTIDE SEQUENCE [LARGE SCALE GENOMIC DNA]</scope>
    <source>
        <strain evidence="13 14">K1W22B-8</strain>
    </source>
</reference>
<keyword evidence="9 13" id="KW-0012">Acyltransferase</keyword>
<dbReference type="EMBL" id="QYUK01000008">
    <property type="protein sequence ID" value="RJF94457.1"/>
    <property type="molecule type" value="Genomic_DNA"/>
</dbReference>
<organism evidence="13 14">
    <name type="scientific">Oleomonas cavernae</name>
    <dbReference type="NCBI Taxonomy" id="2320859"/>
    <lineage>
        <taxon>Bacteria</taxon>
        <taxon>Pseudomonadati</taxon>
        <taxon>Pseudomonadota</taxon>
        <taxon>Alphaproteobacteria</taxon>
        <taxon>Acetobacterales</taxon>
        <taxon>Acetobacteraceae</taxon>
        <taxon>Oleomonas</taxon>
    </lineage>
</organism>
<comment type="caution">
    <text evidence="13">The sequence shown here is derived from an EMBL/GenBank/DDBJ whole genome shotgun (WGS) entry which is preliminary data.</text>
</comment>
<evidence type="ECO:0000313" key="14">
    <source>
        <dbReference type="Proteomes" id="UP000284605"/>
    </source>
</evidence>
<sequence length="475" mass="52363">MQQLSGIDTFFLNVESNTCPMHVGGLVILEPGEKAPKDGAFARISAHVESRLDRIPPMRRRLLTTPLDLDHPYWVEDPDFDLVHHLRHRALPGPGDTAQLTELVCELTSTRLDRNLPLWELHYVEGLAKGRVATITKMHHAAIDGVSGAEILTELLDLTEVPRVNPPPAKPWKPDHIPSLLKRLYTSARSMSRRPVDTFKLLRESWPLLASVSREAYERGKMILKGNATDGVMGLAPRTRFNTQITARRSYAYGSLSLARIKAVKNALGTTLNDVVMGICAEALRNYLNEKADLPPRALVAGIPMSIRSEAQKGTAGNQVVFLRASLHTDEPDPTIRLRKISADMAGAKEKMRAMPANLMGDWAKLPAPALMAQAARLYENFGIQNYHAPAFNVVISNVPGSPVPLYFAGMKVVSNHPISIPYHGAAFNITLMSYCGNLDYGLTADRDTVPDIEHFSDLMQQALTLLEARVAQAA</sequence>
<comment type="pathway">
    <text evidence="2">Lipid metabolism.</text>
</comment>
<dbReference type="InterPro" id="IPR045034">
    <property type="entry name" value="O-acyltransferase_WSD1-like"/>
</dbReference>
<dbReference type="GO" id="GO:0006071">
    <property type="term" value="P:glycerol metabolic process"/>
    <property type="evidence" value="ECO:0007669"/>
    <property type="project" value="UniProtKB-KW"/>
</dbReference>
<proteinExistence type="inferred from homology"/>
<dbReference type="SUPFAM" id="SSF52777">
    <property type="entry name" value="CoA-dependent acyltransferases"/>
    <property type="match status" value="1"/>
</dbReference>
<protein>
    <recommendedName>
        <fullName evidence="4">diacylglycerol O-acyltransferase</fullName>
        <ecNumber evidence="4">2.3.1.20</ecNumber>
    </recommendedName>
</protein>
<evidence type="ECO:0000313" key="13">
    <source>
        <dbReference type="EMBL" id="RJF94457.1"/>
    </source>
</evidence>
<dbReference type="GO" id="GO:0051701">
    <property type="term" value="P:biological process involved in interaction with host"/>
    <property type="evidence" value="ECO:0007669"/>
    <property type="project" value="TreeGrafter"/>
</dbReference>
<evidence type="ECO:0000256" key="2">
    <source>
        <dbReference type="ARBA" id="ARBA00005189"/>
    </source>
</evidence>
<evidence type="ECO:0000256" key="7">
    <source>
        <dbReference type="ARBA" id="ARBA00022798"/>
    </source>
</evidence>
<keyword evidence="6 13" id="KW-0808">Transferase</keyword>
<dbReference type="NCBIfam" id="TIGR02946">
    <property type="entry name" value="acyl_WS_DGAT"/>
    <property type="match status" value="1"/>
</dbReference>
<dbReference type="GO" id="GO:0001666">
    <property type="term" value="P:response to hypoxia"/>
    <property type="evidence" value="ECO:0007669"/>
    <property type="project" value="TreeGrafter"/>
</dbReference>
<evidence type="ECO:0000256" key="1">
    <source>
        <dbReference type="ARBA" id="ARBA00004771"/>
    </source>
</evidence>
<name>A0A418WTC2_9PROT</name>
<dbReference type="Pfam" id="PF03007">
    <property type="entry name" value="WS_DGAT_cat"/>
    <property type="match status" value="1"/>
</dbReference>
<evidence type="ECO:0000256" key="6">
    <source>
        <dbReference type="ARBA" id="ARBA00022679"/>
    </source>
</evidence>
<dbReference type="AlphaFoldDB" id="A0A418WTC2"/>
<dbReference type="GO" id="GO:0005886">
    <property type="term" value="C:plasma membrane"/>
    <property type="evidence" value="ECO:0007669"/>
    <property type="project" value="TreeGrafter"/>
</dbReference>
<keyword evidence="8" id="KW-0443">Lipid metabolism</keyword>
<evidence type="ECO:0000259" key="11">
    <source>
        <dbReference type="Pfam" id="PF03007"/>
    </source>
</evidence>
<evidence type="ECO:0000256" key="4">
    <source>
        <dbReference type="ARBA" id="ARBA00013244"/>
    </source>
</evidence>
<evidence type="ECO:0000256" key="3">
    <source>
        <dbReference type="ARBA" id="ARBA00009587"/>
    </source>
</evidence>
<dbReference type="InterPro" id="IPR014292">
    <property type="entry name" value="Acyl_transf_WS/DGAT"/>
</dbReference>
<dbReference type="OrthoDB" id="7440981at2"/>
<dbReference type="UniPathway" id="UPA00282"/>
<keyword evidence="5" id="KW-0444">Lipid biosynthesis</keyword>
<comment type="catalytic activity">
    <reaction evidence="10">
        <text>an acyl-CoA + a 1,2-diacyl-sn-glycerol = a triacyl-sn-glycerol + CoA</text>
        <dbReference type="Rhea" id="RHEA:10868"/>
        <dbReference type="ChEBI" id="CHEBI:17815"/>
        <dbReference type="ChEBI" id="CHEBI:57287"/>
        <dbReference type="ChEBI" id="CHEBI:58342"/>
        <dbReference type="ChEBI" id="CHEBI:64615"/>
        <dbReference type="EC" id="2.3.1.20"/>
    </reaction>
</comment>
<gene>
    <name evidence="13" type="ORF">D3874_01055</name>
</gene>
<keyword evidence="7" id="KW-0319">Glycerol metabolism</keyword>
<dbReference type="GO" id="GO:0004144">
    <property type="term" value="F:diacylglycerol O-acyltransferase activity"/>
    <property type="evidence" value="ECO:0007669"/>
    <property type="project" value="UniProtKB-EC"/>
</dbReference>
<dbReference type="GO" id="GO:0071731">
    <property type="term" value="P:response to nitric oxide"/>
    <property type="evidence" value="ECO:0007669"/>
    <property type="project" value="TreeGrafter"/>
</dbReference>
<dbReference type="EC" id="2.3.1.20" evidence="4"/>